<sequence length="819" mass="88033">MKKRLLLLILLCPLLSFSQFRLIKDIIVGTNSSNPYNFIEFNGKFYFTTDVVNSGTDDQCFESDGTTLGTFSLKDQSGNTLLNGNAATNGVIPIDWEILGNELLFSAQDLVNGPELYKISNTDSTAELVLDMRSSGGSNPFEFTPINNTLIFSANDGVNGRELWVTDGTTSGTQILKDIASGNASSSPQNFFVYGNTVYFTANDNVNGNELWVTDGTTSGTQLLKDIAAGAAPSGTRDFIGFNGKVYFTADDGVSGRELWVTDGTNAGTKIVQDLNAGLAGSEPDNLIVFNDNLVFSANVPSVGIELVKMNPSESISSLGNINPTGDSEPLDLTVFNGMLYFSATNGTSGRELYSTNGFQSGTGIVSDINASGSSNPENFLAYNGKLYFSADDGTSGPELWAYDDTNGTVLIQDLVVGALGSSPVPELVYENEMILTINDPSNTGRELWAYIDPSFQTFVPDDNFEQALIDLGYDTTLDDNVNTGNINGITTLSIDGSSAPVSDFTGLEAFKSLQNFTTTNNSEASLDLTENSNLTDLTVFIDQNINNIIVSPTFNTHLTRVTYALGNLSNLNLSDFETLENVNIQGDSNLISIDISNCSSSNLTMDISNVSSLTAIDVTNASALRQLFVTAGGAFTSIDVSTAVNLTDIGIINSGLQTLDLTSNTLLDRVLVQNNQLTSLNVKNGNNTILVDFNALGNINLGCIEVDNETDANSESGAYSSWLKDGSAIYSENCATLSVDENVSQNIDLYPNPANNYFVIKNNTADTLKVEIFDLNGRIIKSFEEYKESYNISELPSGLYLLNLTTDGSSYTYKLLKN</sequence>
<dbReference type="InterPro" id="IPR030916">
    <property type="entry name" value="ELWxxDGT_rpt"/>
</dbReference>
<proteinExistence type="predicted"/>
<dbReference type="InterPro" id="IPR026444">
    <property type="entry name" value="Secre_tail"/>
</dbReference>
<dbReference type="RefSeq" id="WP_378292389.1">
    <property type="nucleotide sequence ID" value="NZ_JBHULE010000019.1"/>
</dbReference>
<evidence type="ECO:0000259" key="3">
    <source>
        <dbReference type="Pfam" id="PF18962"/>
    </source>
</evidence>
<gene>
    <name evidence="4" type="ORF">ACFSR1_10920</name>
</gene>
<keyword evidence="1 2" id="KW-0732">Signal</keyword>
<evidence type="ECO:0000256" key="1">
    <source>
        <dbReference type="ARBA" id="ARBA00022729"/>
    </source>
</evidence>
<evidence type="ECO:0000256" key="2">
    <source>
        <dbReference type="SAM" id="SignalP"/>
    </source>
</evidence>
<accession>A0ABW5LE46</accession>
<organism evidence="4 5">
    <name type="scientific">Aquimarina rubra</name>
    <dbReference type="NCBI Taxonomy" id="1920033"/>
    <lineage>
        <taxon>Bacteria</taxon>
        <taxon>Pseudomonadati</taxon>
        <taxon>Bacteroidota</taxon>
        <taxon>Flavobacteriia</taxon>
        <taxon>Flavobacteriales</taxon>
        <taxon>Flavobacteriaceae</taxon>
        <taxon>Aquimarina</taxon>
    </lineage>
</organism>
<feature type="chain" id="PRO_5046991508" evidence="2">
    <location>
        <begin position="24"/>
        <end position="819"/>
    </location>
</feature>
<evidence type="ECO:0000313" key="4">
    <source>
        <dbReference type="EMBL" id="MFD2563178.1"/>
    </source>
</evidence>
<dbReference type="SUPFAM" id="SSF52047">
    <property type="entry name" value="RNI-like"/>
    <property type="match status" value="1"/>
</dbReference>
<protein>
    <submittedName>
        <fullName evidence="4">ELWxxDGT repeat protein</fullName>
    </submittedName>
</protein>
<feature type="signal peptide" evidence="2">
    <location>
        <begin position="1"/>
        <end position="23"/>
    </location>
</feature>
<feature type="domain" description="Secretion system C-terminal sorting" evidence="3">
    <location>
        <begin position="750"/>
        <end position="816"/>
    </location>
</feature>
<dbReference type="Pfam" id="PF18962">
    <property type="entry name" value="Por_Secre_tail"/>
    <property type="match status" value="1"/>
</dbReference>
<dbReference type="Gene3D" id="3.80.10.10">
    <property type="entry name" value="Ribonuclease Inhibitor"/>
    <property type="match status" value="1"/>
</dbReference>
<keyword evidence="5" id="KW-1185">Reference proteome</keyword>
<reference evidence="5" key="1">
    <citation type="journal article" date="2019" name="Int. J. Syst. Evol. Microbiol.">
        <title>The Global Catalogue of Microorganisms (GCM) 10K type strain sequencing project: providing services to taxonomists for standard genome sequencing and annotation.</title>
        <authorList>
            <consortium name="The Broad Institute Genomics Platform"/>
            <consortium name="The Broad Institute Genome Sequencing Center for Infectious Disease"/>
            <person name="Wu L."/>
            <person name="Ma J."/>
        </authorList>
    </citation>
    <scope>NUCLEOTIDE SEQUENCE [LARGE SCALE GENOMIC DNA]</scope>
    <source>
        <strain evidence="5">KCTC 52274</strain>
    </source>
</reference>
<evidence type="ECO:0000313" key="5">
    <source>
        <dbReference type="Proteomes" id="UP001597319"/>
    </source>
</evidence>
<comment type="caution">
    <text evidence="4">The sequence shown here is derived from an EMBL/GenBank/DDBJ whole genome shotgun (WGS) entry which is preliminary data.</text>
</comment>
<dbReference type="EMBL" id="JBHULE010000019">
    <property type="protein sequence ID" value="MFD2563178.1"/>
    <property type="molecule type" value="Genomic_DNA"/>
</dbReference>
<dbReference type="NCBIfam" id="TIGR04183">
    <property type="entry name" value="Por_Secre_tail"/>
    <property type="match status" value="1"/>
</dbReference>
<dbReference type="NCBIfam" id="TIGR04534">
    <property type="entry name" value="ELWxxDGT_rpt"/>
    <property type="match status" value="3"/>
</dbReference>
<dbReference type="Proteomes" id="UP001597319">
    <property type="component" value="Unassembled WGS sequence"/>
</dbReference>
<dbReference type="InterPro" id="IPR032675">
    <property type="entry name" value="LRR_dom_sf"/>
</dbReference>
<name>A0ABW5LE46_9FLAO</name>